<reference evidence="8 9" key="1">
    <citation type="submission" date="2019-11" db="EMBL/GenBank/DDBJ databases">
        <title>Maribacter lutea sp. nov., a marine bacterium isolated from intertidal sand.</title>
        <authorList>
            <person name="Liu A."/>
        </authorList>
    </citation>
    <scope>NUCLEOTIDE SEQUENCE [LARGE SCALE GENOMIC DNA]</scope>
    <source>
        <strain evidence="8 9">RZ05</strain>
    </source>
</reference>
<dbReference type="SUPFAM" id="SSF88659">
    <property type="entry name" value="Sigma3 and sigma4 domains of RNA polymerase sigma factors"/>
    <property type="match status" value="1"/>
</dbReference>
<evidence type="ECO:0000259" key="6">
    <source>
        <dbReference type="Pfam" id="PF04542"/>
    </source>
</evidence>
<feature type="domain" description="RNA polymerase sigma-70 region 2" evidence="6">
    <location>
        <begin position="57"/>
        <end position="124"/>
    </location>
</feature>
<dbReference type="InterPro" id="IPR013324">
    <property type="entry name" value="RNA_pol_sigma_r3/r4-like"/>
</dbReference>
<dbReference type="Pfam" id="PF04542">
    <property type="entry name" value="Sigma70_r2"/>
    <property type="match status" value="1"/>
</dbReference>
<comment type="similarity">
    <text evidence="1">Belongs to the sigma-70 factor family. ECF subfamily.</text>
</comment>
<dbReference type="InterPro" id="IPR036388">
    <property type="entry name" value="WH-like_DNA-bd_sf"/>
</dbReference>
<evidence type="ECO:0000256" key="3">
    <source>
        <dbReference type="ARBA" id="ARBA00023082"/>
    </source>
</evidence>
<protein>
    <submittedName>
        <fullName evidence="8">Sigma-70 family RNA polymerase sigma factor</fullName>
    </submittedName>
</protein>
<accession>A0A6I2MT16</accession>
<dbReference type="Gene3D" id="1.10.1740.10">
    <property type="match status" value="1"/>
</dbReference>
<dbReference type="GO" id="GO:0016987">
    <property type="term" value="F:sigma factor activity"/>
    <property type="evidence" value="ECO:0007669"/>
    <property type="project" value="UniProtKB-KW"/>
</dbReference>
<keyword evidence="5" id="KW-0175">Coiled coil</keyword>
<dbReference type="PANTHER" id="PTHR43133:SF46">
    <property type="entry name" value="RNA POLYMERASE SIGMA-70 FACTOR ECF SUBFAMILY"/>
    <property type="match status" value="1"/>
</dbReference>
<dbReference type="Gene3D" id="1.10.10.10">
    <property type="entry name" value="Winged helix-like DNA-binding domain superfamily/Winged helix DNA-binding domain"/>
    <property type="match status" value="1"/>
</dbReference>
<evidence type="ECO:0000256" key="4">
    <source>
        <dbReference type="ARBA" id="ARBA00023163"/>
    </source>
</evidence>
<name>A0A6I2MT16_9FLAO</name>
<evidence type="ECO:0000256" key="2">
    <source>
        <dbReference type="ARBA" id="ARBA00023015"/>
    </source>
</evidence>
<dbReference type="GO" id="GO:0006352">
    <property type="term" value="P:DNA-templated transcription initiation"/>
    <property type="evidence" value="ECO:0007669"/>
    <property type="project" value="InterPro"/>
</dbReference>
<proteinExistence type="inferred from homology"/>
<dbReference type="InterPro" id="IPR039425">
    <property type="entry name" value="RNA_pol_sigma-70-like"/>
</dbReference>
<evidence type="ECO:0000256" key="1">
    <source>
        <dbReference type="ARBA" id="ARBA00010641"/>
    </source>
</evidence>
<dbReference type="GO" id="GO:0003677">
    <property type="term" value="F:DNA binding"/>
    <property type="evidence" value="ECO:0007669"/>
    <property type="project" value="InterPro"/>
</dbReference>
<evidence type="ECO:0000313" key="9">
    <source>
        <dbReference type="Proteomes" id="UP000443153"/>
    </source>
</evidence>
<gene>
    <name evidence="8" type="ORF">GJ691_14485</name>
</gene>
<keyword evidence="2" id="KW-0805">Transcription regulation</keyword>
<dbReference type="SUPFAM" id="SSF88946">
    <property type="entry name" value="Sigma2 domain of RNA polymerase sigma factors"/>
    <property type="match status" value="1"/>
</dbReference>
<evidence type="ECO:0000259" key="7">
    <source>
        <dbReference type="Pfam" id="PF08281"/>
    </source>
</evidence>
<keyword evidence="9" id="KW-1185">Reference proteome</keyword>
<dbReference type="NCBIfam" id="TIGR02937">
    <property type="entry name" value="sigma70-ECF"/>
    <property type="match status" value="1"/>
</dbReference>
<evidence type="ECO:0000256" key="5">
    <source>
        <dbReference type="SAM" id="Coils"/>
    </source>
</evidence>
<keyword evidence="4" id="KW-0804">Transcription</keyword>
<feature type="domain" description="RNA polymerase sigma factor 70 region 4 type 2" evidence="7">
    <location>
        <begin position="157"/>
        <end position="208"/>
    </location>
</feature>
<dbReference type="InterPro" id="IPR014284">
    <property type="entry name" value="RNA_pol_sigma-70_dom"/>
</dbReference>
<dbReference type="InterPro" id="IPR013249">
    <property type="entry name" value="RNA_pol_sigma70_r4_t2"/>
</dbReference>
<keyword evidence="3" id="KW-0731">Sigma factor</keyword>
<dbReference type="PANTHER" id="PTHR43133">
    <property type="entry name" value="RNA POLYMERASE ECF-TYPE SIGMA FACTO"/>
    <property type="match status" value="1"/>
</dbReference>
<organism evidence="8 9">
    <name type="scientific">Maribacter luteus</name>
    <dbReference type="NCBI Taxonomy" id="2594478"/>
    <lineage>
        <taxon>Bacteria</taxon>
        <taxon>Pseudomonadati</taxon>
        <taxon>Bacteroidota</taxon>
        <taxon>Flavobacteriia</taxon>
        <taxon>Flavobacteriales</taxon>
        <taxon>Flavobacteriaceae</taxon>
        <taxon>Maribacter</taxon>
    </lineage>
</organism>
<dbReference type="Proteomes" id="UP000443153">
    <property type="component" value="Unassembled WGS sequence"/>
</dbReference>
<sequence>MNLFVLPSNSHLHKTNDIEDKVNSVFESRPLEKRGEVSDIQLWQEFQAGSELAFSTIYELHVEKLYSYGLKLVRDHELVKDCIQDLFIELWDTKHKLGLVRSIKSYLYKSIRRKLLSQVSKKRKTNCSTELEKVVETTASIEKSLIEKQRFDNERAALSKELQKLSGKQREIIHLKYYCRLSYDEISEIMALDKKGIYNLMAHTLKLLKNQLNLFSK</sequence>
<dbReference type="AlphaFoldDB" id="A0A6I2MT16"/>
<dbReference type="InterPro" id="IPR007627">
    <property type="entry name" value="RNA_pol_sigma70_r2"/>
</dbReference>
<dbReference type="Pfam" id="PF08281">
    <property type="entry name" value="Sigma70_r4_2"/>
    <property type="match status" value="1"/>
</dbReference>
<dbReference type="InterPro" id="IPR013325">
    <property type="entry name" value="RNA_pol_sigma_r2"/>
</dbReference>
<comment type="caution">
    <text evidence="8">The sequence shown here is derived from an EMBL/GenBank/DDBJ whole genome shotgun (WGS) entry which is preliminary data.</text>
</comment>
<feature type="coiled-coil region" evidence="5">
    <location>
        <begin position="141"/>
        <end position="168"/>
    </location>
</feature>
<dbReference type="EMBL" id="WKJH01000024">
    <property type="protein sequence ID" value="MRX65364.1"/>
    <property type="molecule type" value="Genomic_DNA"/>
</dbReference>
<evidence type="ECO:0000313" key="8">
    <source>
        <dbReference type="EMBL" id="MRX65364.1"/>
    </source>
</evidence>